<dbReference type="NCBIfam" id="TIGR01615">
    <property type="entry name" value="A_thal_3542"/>
    <property type="match status" value="1"/>
</dbReference>
<name>A0AAW1JST5_SAPOF</name>
<accession>A0AAW1JST5</accession>
<dbReference type="EMBL" id="JBDFQZ010000007">
    <property type="protein sequence ID" value="KAK9706705.1"/>
    <property type="molecule type" value="Genomic_DNA"/>
</dbReference>
<organism evidence="1 2">
    <name type="scientific">Saponaria officinalis</name>
    <name type="common">Common soapwort</name>
    <name type="synonym">Lychnis saponaria</name>
    <dbReference type="NCBI Taxonomy" id="3572"/>
    <lineage>
        <taxon>Eukaryota</taxon>
        <taxon>Viridiplantae</taxon>
        <taxon>Streptophyta</taxon>
        <taxon>Embryophyta</taxon>
        <taxon>Tracheophyta</taxon>
        <taxon>Spermatophyta</taxon>
        <taxon>Magnoliopsida</taxon>
        <taxon>eudicotyledons</taxon>
        <taxon>Gunneridae</taxon>
        <taxon>Pentapetalae</taxon>
        <taxon>Caryophyllales</taxon>
        <taxon>Caryophyllaceae</taxon>
        <taxon>Caryophylleae</taxon>
        <taxon>Saponaria</taxon>
    </lineage>
</organism>
<protein>
    <submittedName>
        <fullName evidence="1">Uncharacterized protein</fullName>
    </submittedName>
</protein>
<dbReference type="Proteomes" id="UP001443914">
    <property type="component" value="Unassembled WGS sequence"/>
</dbReference>
<evidence type="ECO:0000313" key="1">
    <source>
        <dbReference type="EMBL" id="KAK9706705.1"/>
    </source>
</evidence>
<dbReference type="PANTHER" id="PTHR31579:SF2">
    <property type="entry name" value="DUF506 FAMILY PROTEIN"/>
    <property type="match status" value="1"/>
</dbReference>
<proteinExistence type="predicted"/>
<dbReference type="Pfam" id="PF04720">
    <property type="entry name" value="PDDEXK_6"/>
    <property type="match status" value="1"/>
</dbReference>
<gene>
    <name evidence="1" type="ORF">RND81_07G146000</name>
</gene>
<keyword evidence="2" id="KW-1185">Reference proteome</keyword>
<dbReference type="PANTHER" id="PTHR31579">
    <property type="entry name" value="OS03G0796600 PROTEIN"/>
    <property type="match status" value="1"/>
</dbReference>
<dbReference type="AlphaFoldDB" id="A0AAW1JST5"/>
<reference evidence="1" key="1">
    <citation type="submission" date="2024-03" db="EMBL/GenBank/DDBJ databases">
        <title>WGS assembly of Saponaria officinalis var. Norfolk2.</title>
        <authorList>
            <person name="Jenkins J."/>
            <person name="Shu S."/>
            <person name="Grimwood J."/>
            <person name="Barry K."/>
            <person name="Goodstein D."/>
            <person name="Schmutz J."/>
            <person name="Leebens-Mack J."/>
            <person name="Osbourn A."/>
        </authorList>
    </citation>
    <scope>NUCLEOTIDE SEQUENCE [LARGE SCALE GENOMIC DNA]</scope>
    <source>
        <strain evidence="1">JIC</strain>
    </source>
</reference>
<sequence>MAILGGPKKFSSARRILTFENSERTPEFSDELAVSSSDSVFGFLEGSVESTGSNSDGVDDMFDVEECGDFGEGSIEENKTFWEDQHNNLQATLCRTTSIETGIRNVTREAVKELKSQSNYCKCAKALPENSCRICLMREVACRLSNAGYNSAICRSKWRSSPDIPSGEHTFLDVIDNSNPSKGEIRVIIELNLRAEFEIARASEEYNQLVNRLPEVFVAKIERLKTLIKILCTAAKKCMKDKKMHMGPWRKQKYMQAKWFSSNCERIMAEANVPLNCAHSKQTSKLKKASMLTMALLDASRNTVVGMR</sequence>
<comment type="caution">
    <text evidence="1">The sequence shown here is derived from an EMBL/GenBank/DDBJ whole genome shotgun (WGS) entry which is preliminary data.</text>
</comment>
<evidence type="ECO:0000313" key="2">
    <source>
        <dbReference type="Proteomes" id="UP001443914"/>
    </source>
</evidence>
<dbReference type="InterPro" id="IPR006502">
    <property type="entry name" value="PDDEXK-like"/>
</dbReference>